<gene>
    <name evidence="9" type="ordered locus">XC_0887</name>
</gene>
<dbReference type="HOGENOM" id="CLU_093848_4_0_6"/>
<evidence type="ECO:0000313" key="9">
    <source>
        <dbReference type="EMBL" id="AAY47961.1"/>
    </source>
</evidence>
<dbReference type="Pfam" id="PF13442">
    <property type="entry name" value="Cytochrome_CBB3"/>
    <property type="match status" value="1"/>
</dbReference>
<keyword evidence="1" id="KW-0813">Transport</keyword>
<dbReference type="GO" id="GO:0020037">
    <property type="term" value="F:heme binding"/>
    <property type="evidence" value="ECO:0007669"/>
    <property type="project" value="InterPro"/>
</dbReference>
<accession>A0A0H2X672</accession>
<reference evidence="9 10" key="1">
    <citation type="journal article" date="2005" name="Genome Res.">
        <title>Comparative and functional genomic analyses of the pathogenicity of phytopathogen Xanthomonas campestris pv. campestris.</title>
        <authorList>
            <person name="Qian W."/>
            <person name="Jia Y."/>
            <person name="Ren S.X."/>
            <person name="He Y.Q."/>
            <person name="Feng J.X."/>
            <person name="Lu L.F."/>
            <person name="Sun Q."/>
            <person name="Ying G."/>
            <person name="Tang D.J."/>
            <person name="Tang H."/>
            <person name="Wu W."/>
            <person name="Hao P."/>
            <person name="Wang L."/>
            <person name="Jiang B.L."/>
            <person name="Zeng S."/>
            <person name="Gu W.Y."/>
            <person name="Lu G."/>
            <person name="Rong L."/>
            <person name="Tian Y."/>
            <person name="Yao Z."/>
            <person name="Fu G."/>
            <person name="Chen B."/>
            <person name="Fang R."/>
            <person name="Qiang B."/>
            <person name="Chen Z."/>
            <person name="Zhao G.P."/>
            <person name="Tang J.L."/>
            <person name="He C."/>
        </authorList>
    </citation>
    <scope>NUCLEOTIDE SEQUENCE [LARGE SCALE GENOMIC DNA]</scope>
    <source>
        <strain evidence="9 10">8004</strain>
    </source>
</reference>
<dbReference type="EMBL" id="CP000050">
    <property type="protein sequence ID" value="AAY47961.1"/>
    <property type="molecule type" value="Genomic_DNA"/>
</dbReference>
<dbReference type="InterPro" id="IPR036909">
    <property type="entry name" value="Cyt_c-like_dom_sf"/>
</dbReference>
<feature type="chain" id="PRO_5002601321" evidence="7">
    <location>
        <begin position="28"/>
        <end position="141"/>
    </location>
</feature>
<evidence type="ECO:0000256" key="3">
    <source>
        <dbReference type="ARBA" id="ARBA00022723"/>
    </source>
</evidence>
<feature type="signal peptide" evidence="7">
    <location>
        <begin position="1"/>
        <end position="27"/>
    </location>
</feature>
<dbReference type="KEGG" id="xcb:XC_0887"/>
<dbReference type="Proteomes" id="UP000000420">
    <property type="component" value="Chromosome"/>
</dbReference>
<dbReference type="PRINTS" id="PR00605">
    <property type="entry name" value="CYTCHROMECIC"/>
</dbReference>
<dbReference type="InterPro" id="IPR051459">
    <property type="entry name" value="Cytochrome_c-type_DH"/>
</dbReference>
<dbReference type="PANTHER" id="PTHR35008">
    <property type="entry name" value="BLL4482 PROTEIN-RELATED"/>
    <property type="match status" value="1"/>
</dbReference>
<keyword evidence="7" id="KW-0732">Signal</keyword>
<evidence type="ECO:0000259" key="8">
    <source>
        <dbReference type="PROSITE" id="PS51007"/>
    </source>
</evidence>
<proteinExistence type="predicted"/>
<evidence type="ECO:0000256" key="1">
    <source>
        <dbReference type="ARBA" id="ARBA00022448"/>
    </source>
</evidence>
<dbReference type="GO" id="GO:0009055">
    <property type="term" value="F:electron transfer activity"/>
    <property type="evidence" value="ECO:0007669"/>
    <property type="project" value="InterPro"/>
</dbReference>
<organism evidence="9 10">
    <name type="scientific">Xanthomonas campestris pv. campestris (strain 8004)</name>
    <dbReference type="NCBI Taxonomy" id="314565"/>
    <lineage>
        <taxon>Bacteria</taxon>
        <taxon>Pseudomonadati</taxon>
        <taxon>Pseudomonadota</taxon>
        <taxon>Gammaproteobacteria</taxon>
        <taxon>Lysobacterales</taxon>
        <taxon>Lysobacteraceae</taxon>
        <taxon>Xanthomonas</taxon>
    </lineage>
</organism>
<keyword evidence="4" id="KW-0249">Electron transport</keyword>
<dbReference type="AlphaFoldDB" id="A0A0H2X672"/>
<evidence type="ECO:0000256" key="4">
    <source>
        <dbReference type="ARBA" id="ARBA00022982"/>
    </source>
</evidence>
<evidence type="ECO:0000313" key="10">
    <source>
        <dbReference type="Proteomes" id="UP000000420"/>
    </source>
</evidence>
<dbReference type="InterPro" id="IPR008168">
    <property type="entry name" value="Cyt_C_IC"/>
</dbReference>
<feature type="domain" description="Cytochrome c" evidence="8">
    <location>
        <begin position="44"/>
        <end position="123"/>
    </location>
</feature>
<dbReference type="SMR" id="A0A0H2X672"/>
<dbReference type="RefSeq" id="WP_011038379.1">
    <property type="nucleotide sequence ID" value="NC_007086.1"/>
</dbReference>
<evidence type="ECO:0000256" key="2">
    <source>
        <dbReference type="ARBA" id="ARBA00022617"/>
    </source>
</evidence>
<keyword evidence="5 6" id="KW-0408">Iron</keyword>
<keyword evidence="2 6" id="KW-0349">Heme</keyword>
<dbReference type="PANTHER" id="PTHR35008:SF9">
    <property type="entry name" value="CYTOCHROME C DOMAIN-CONTAINING PROTEIN"/>
    <property type="match status" value="1"/>
</dbReference>
<evidence type="ECO:0000256" key="6">
    <source>
        <dbReference type="PROSITE-ProRule" id="PRU00433"/>
    </source>
</evidence>
<dbReference type="InterPro" id="IPR009056">
    <property type="entry name" value="Cyt_c-like_dom"/>
</dbReference>
<evidence type="ECO:0000256" key="5">
    <source>
        <dbReference type="ARBA" id="ARBA00023004"/>
    </source>
</evidence>
<evidence type="ECO:0000256" key="7">
    <source>
        <dbReference type="SAM" id="SignalP"/>
    </source>
</evidence>
<dbReference type="SUPFAM" id="SSF46626">
    <property type="entry name" value="Cytochrome c"/>
    <property type="match status" value="1"/>
</dbReference>
<name>A0A0H2X672_XANC8</name>
<dbReference type="GO" id="GO:0005506">
    <property type="term" value="F:iron ion binding"/>
    <property type="evidence" value="ECO:0007669"/>
    <property type="project" value="InterPro"/>
</dbReference>
<protein>
    <submittedName>
        <fullName evidence="9">Cytochrome C6</fullName>
    </submittedName>
</protein>
<dbReference type="Gene3D" id="1.10.760.10">
    <property type="entry name" value="Cytochrome c-like domain"/>
    <property type="match status" value="1"/>
</dbReference>
<dbReference type="PROSITE" id="PS51007">
    <property type="entry name" value="CYTC"/>
    <property type="match status" value="1"/>
</dbReference>
<sequence>MTLFPRVFAAAAVLCIGALLLPPGLHDAQAQSSDATALYPQKGFATASGQHVYQAVCQGCHMPSGTGVQGAGEYPALAGNPKLAAAPYVTMMVLDGHAGMPGFGDMLTDRQVAEVVSYVRTHFGNDHAEVVTVDDVKLLRH</sequence>
<keyword evidence="3 6" id="KW-0479">Metal-binding</keyword>